<reference evidence="16" key="1">
    <citation type="journal article" date="2002" name="Science">
        <title>The draft genome of Ciona intestinalis: insights into chordate and vertebrate origins.</title>
        <authorList>
            <person name="Dehal P."/>
            <person name="Satou Y."/>
            <person name="Campbell R.K."/>
            <person name="Chapman J."/>
            <person name="Degnan B."/>
            <person name="De Tomaso A."/>
            <person name="Davidson B."/>
            <person name="Di Gregorio A."/>
            <person name="Gelpke M."/>
            <person name="Goodstein D.M."/>
            <person name="Harafuji N."/>
            <person name="Hastings K.E."/>
            <person name="Ho I."/>
            <person name="Hotta K."/>
            <person name="Huang W."/>
            <person name="Kawashima T."/>
            <person name="Lemaire P."/>
            <person name="Martinez D."/>
            <person name="Meinertzhagen I.A."/>
            <person name="Necula S."/>
            <person name="Nonaka M."/>
            <person name="Putnam N."/>
            <person name="Rash S."/>
            <person name="Saiga H."/>
            <person name="Satake M."/>
            <person name="Terry A."/>
            <person name="Yamada L."/>
            <person name="Wang H.G."/>
            <person name="Awazu S."/>
            <person name="Azumi K."/>
            <person name="Boore J."/>
            <person name="Branno M."/>
            <person name="Chin-Bow S."/>
            <person name="DeSantis R."/>
            <person name="Doyle S."/>
            <person name="Francino P."/>
            <person name="Keys D.N."/>
            <person name="Haga S."/>
            <person name="Hayashi H."/>
            <person name="Hino K."/>
            <person name="Imai K.S."/>
            <person name="Inaba K."/>
            <person name="Kano S."/>
            <person name="Kobayashi K."/>
            <person name="Kobayashi M."/>
            <person name="Lee B.I."/>
            <person name="Makabe K.W."/>
            <person name="Manohar C."/>
            <person name="Matassi G."/>
            <person name="Medina M."/>
            <person name="Mochizuki Y."/>
            <person name="Mount S."/>
            <person name="Morishita T."/>
            <person name="Miura S."/>
            <person name="Nakayama A."/>
            <person name="Nishizaka S."/>
            <person name="Nomoto H."/>
            <person name="Ohta F."/>
            <person name="Oishi K."/>
            <person name="Rigoutsos I."/>
            <person name="Sano M."/>
            <person name="Sasaki A."/>
            <person name="Sasakura Y."/>
            <person name="Shoguchi E."/>
            <person name="Shin-i T."/>
            <person name="Spagnuolo A."/>
            <person name="Stainier D."/>
            <person name="Suzuki M.M."/>
            <person name="Tassy O."/>
            <person name="Takatori N."/>
            <person name="Tokuoka M."/>
            <person name="Yagi K."/>
            <person name="Yoshizaki F."/>
            <person name="Wada S."/>
            <person name="Zhang C."/>
            <person name="Hyatt P.D."/>
            <person name="Larimer F."/>
            <person name="Detter C."/>
            <person name="Doggett N."/>
            <person name="Glavina T."/>
            <person name="Hawkins T."/>
            <person name="Richardson P."/>
            <person name="Lucas S."/>
            <person name="Kohara Y."/>
            <person name="Levine M."/>
            <person name="Satoh N."/>
            <person name="Rokhsar D.S."/>
        </authorList>
    </citation>
    <scope>NUCLEOTIDE SEQUENCE [LARGE SCALE GENOMIC DNA]</scope>
</reference>
<protein>
    <submittedName>
        <fullName evidence="14 15">Nuclear receptor</fullName>
    </submittedName>
</protein>
<dbReference type="Pfam" id="PF00104">
    <property type="entry name" value="Hormone_recep"/>
    <property type="match status" value="1"/>
</dbReference>
<reference evidence="15" key="5">
    <citation type="journal article" date="2008" name="Genome Biol.">
        <title>Improved genome assembly and evidence-based global gene model set for the chordate Ciona intestinalis: new insight into intron and operon populations.</title>
        <authorList>
            <person name="Satou Y."/>
            <person name="Mineta K."/>
            <person name="Ogasawara M."/>
            <person name="Sasakura Y."/>
            <person name="Shoguchi E."/>
            <person name="Ueno K."/>
            <person name="Yamada L."/>
            <person name="Matsumoto J."/>
            <person name="Wasserscheid J."/>
            <person name="Dewar K."/>
            <person name="Wiley G.B."/>
            <person name="Macmil S.L."/>
            <person name="Roe B.A."/>
            <person name="Zeller R.W."/>
            <person name="Hastings K.E."/>
            <person name="Lemaire P."/>
            <person name="Lindquist E."/>
            <person name="Endo T."/>
            <person name="Hotta K."/>
            <person name="Inaba K."/>
        </authorList>
    </citation>
    <scope>NUCLEOTIDE SEQUENCE [LARGE SCALE GENOMIC DNA]</scope>
    <source>
        <strain evidence="15">wild type</strain>
    </source>
</reference>
<keyword evidence="3 10" id="KW-0863">Zinc-finger</keyword>
<dbReference type="InterPro" id="IPR001723">
    <property type="entry name" value="Nuclear_hrmn_rcpt"/>
</dbReference>
<evidence type="ECO:0000256" key="5">
    <source>
        <dbReference type="ARBA" id="ARBA00023015"/>
    </source>
</evidence>
<evidence type="ECO:0000256" key="2">
    <source>
        <dbReference type="ARBA" id="ARBA00022723"/>
    </source>
</evidence>
<dbReference type="FunFam" id="3.30.50.10:FF:000010">
    <property type="entry name" value="Peroxisome proliferator-activated receptor gamma"/>
    <property type="match status" value="1"/>
</dbReference>
<keyword evidence="16" id="KW-1185">Reference proteome</keyword>
<dbReference type="GO" id="GO:0090575">
    <property type="term" value="C:RNA polymerase II transcription regulator complex"/>
    <property type="evidence" value="ECO:0000318"/>
    <property type="project" value="GO_Central"/>
</dbReference>
<keyword evidence="7 10" id="KW-0804">Transcription</keyword>
<feature type="region of interest" description="Disordered" evidence="11">
    <location>
        <begin position="238"/>
        <end position="354"/>
    </location>
</feature>
<name>Q4H2X6_CIOIN</name>
<dbReference type="GO" id="GO:0005634">
    <property type="term" value="C:nucleus"/>
    <property type="evidence" value="ECO:0000318"/>
    <property type="project" value="GO_Central"/>
</dbReference>
<dbReference type="InterPro" id="IPR001628">
    <property type="entry name" value="Znf_hrmn_rcpt"/>
</dbReference>
<dbReference type="CDD" id="cd06932">
    <property type="entry name" value="NR_LBD_PPAR"/>
    <property type="match status" value="1"/>
</dbReference>
<evidence type="ECO:0000259" key="12">
    <source>
        <dbReference type="PROSITE" id="PS51030"/>
    </source>
</evidence>
<dbReference type="AlphaFoldDB" id="Q4H2X6"/>
<keyword evidence="9 10" id="KW-0539">Nucleus</keyword>
<dbReference type="GeneTree" id="ENSGT00940000174190"/>
<dbReference type="SUPFAM" id="SSF48508">
    <property type="entry name" value="Nuclear receptor ligand-binding domain"/>
    <property type="match status" value="1"/>
</dbReference>
<reference evidence="14" key="3">
    <citation type="journal article" date="2004" name="Development">
        <title>Gene expression profiles of transcription factors and signaling molecules in the ascidian embryo: towards a comprehensive understanding of gene networks.</title>
        <authorList>
            <person name="Imai K.S."/>
            <person name="Hino K."/>
            <person name="Yagi K."/>
            <person name="Satoh N."/>
            <person name="Satou Y."/>
        </authorList>
    </citation>
    <scope>NUCLEOTIDE SEQUENCE</scope>
</reference>
<dbReference type="SMART" id="SM00430">
    <property type="entry name" value="HOLI"/>
    <property type="match status" value="1"/>
</dbReference>
<dbReference type="PANTHER" id="PTHR24082">
    <property type="entry name" value="NUCLEAR HORMONE RECEPTOR"/>
    <property type="match status" value="1"/>
</dbReference>
<dbReference type="InterPro" id="IPR001728">
    <property type="entry name" value="ThyrH_rcpt"/>
</dbReference>
<reference evidence="14" key="4">
    <citation type="submission" date="2005-04" db="EMBL/GenBank/DDBJ databases">
        <title>Expressed genes in Ciona intestinalis.</title>
        <authorList>
            <person name="Satou Y."/>
        </authorList>
    </citation>
    <scope>NUCLEOTIDE SEQUENCE</scope>
</reference>
<dbReference type="PROSITE" id="PS51843">
    <property type="entry name" value="NR_LBD"/>
    <property type="match status" value="1"/>
</dbReference>
<feature type="compositionally biased region" description="Low complexity" evidence="11">
    <location>
        <begin position="279"/>
        <end position="295"/>
    </location>
</feature>
<dbReference type="InterPro" id="IPR000536">
    <property type="entry name" value="Nucl_hrmn_rcpt_lig-bd"/>
</dbReference>
<keyword evidence="4 10" id="KW-0862">Zinc</keyword>
<dbReference type="Pfam" id="PF00105">
    <property type="entry name" value="zf-C4"/>
    <property type="match status" value="1"/>
</dbReference>
<keyword evidence="8 10" id="KW-0675">Receptor</keyword>
<keyword evidence="2 10" id="KW-0479">Metal-binding</keyword>
<dbReference type="GO" id="GO:0009755">
    <property type="term" value="P:hormone-mediated signaling pathway"/>
    <property type="evidence" value="ECO:0000318"/>
    <property type="project" value="GO_Central"/>
</dbReference>
<reference evidence="14" key="2">
    <citation type="journal article" date="2003" name="Dev. Genes Evol.">
        <title>Genomewide surveys of developmentally relevant genes in Ciona intestinalis.</title>
        <authorList>
            <person name="Satou Y."/>
            <person name="Satoh N."/>
        </authorList>
    </citation>
    <scope>NUCLEOTIDE SEQUENCE</scope>
</reference>
<dbReference type="GO" id="GO:0004879">
    <property type="term" value="F:nuclear receptor activity"/>
    <property type="evidence" value="ECO:0000318"/>
    <property type="project" value="GO_Central"/>
</dbReference>
<dbReference type="SMART" id="SM00399">
    <property type="entry name" value="ZnF_C4"/>
    <property type="match status" value="1"/>
</dbReference>
<dbReference type="GO" id="GO:0000122">
    <property type="term" value="P:negative regulation of transcription by RNA polymerase II"/>
    <property type="evidence" value="ECO:0000318"/>
    <property type="project" value="GO_Central"/>
</dbReference>
<dbReference type="GO" id="GO:0030522">
    <property type="term" value="P:intracellular receptor signaling pathway"/>
    <property type="evidence" value="ECO:0000318"/>
    <property type="project" value="GO_Central"/>
</dbReference>
<dbReference type="PROSITE" id="PS00031">
    <property type="entry name" value="NUCLEAR_REC_DBD_1"/>
    <property type="match status" value="1"/>
</dbReference>
<dbReference type="Gene3D" id="3.30.50.10">
    <property type="entry name" value="Erythroid Transcription Factor GATA-1, subunit A"/>
    <property type="match status" value="1"/>
</dbReference>
<dbReference type="PROSITE" id="PS51030">
    <property type="entry name" value="NUCLEAR_REC_DBD_2"/>
    <property type="match status" value="1"/>
</dbReference>
<dbReference type="CDD" id="cd06965">
    <property type="entry name" value="NR_DBD_Ppar"/>
    <property type="match status" value="1"/>
</dbReference>
<sequence length="644" mass="72723">MSEEKCDKVDADVSPDCVKTECPKVLAPLRKKRPSTKLLVKSTDLNILCKVCGDKASGFHYGVHACEGCKGFFRRTIRLKIEYETCVQSCKVDLKSRNKCQFCRFKKCVGLGMSRDAIRFGRMPRHEKQQIIQEIEKKSNKTGSTSGNVLGYQKLITEISESFLQHISLTQERVNACWESRKALGDKAKTLHTFHDIPACFPNLSTYYAQFKSFTTQDDGKPMAPEMTLSDHLKSFLNSTNRNKSNVSNNGQSKPVMEPAPDIQSSELTSSSPTDQLNSRPSTSSTPSLSSQQHSFELKGILDFISMPPNSSSQRDPFHGTMQNSTANGSLNKPSKCDDKLEKEPRLKETPTNASTAFQTMKNLSNIKTFQSMYETICSPSGESFKLLLEQNPGFLEGMDPTKLVSPCDEMLTPDLKARLLFASQVFKKNIGKDKPTIYKNVIGSKIVQILYSDFQARVVNGICELTEFAKRLPNFHDISLQDQVILLKYGSYETMFVLFSRLIYGEGMILPKSNIYVTFNFVYQLGVAGDIMKSKFLFAKKMLALELTDDEMALFVAMIILCPDRPEINDRKLVERIQEKVLFALEYQLSISHPHKPRLFAHLLLKMAELRELVSKHVVMVQKLADAKDFVPPLLCEIMQDMK</sequence>
<keyword evidence="5 10" id="KW-0805">Transcription regulation</keyword>
<feature type="compositionally biased region" description="Polar residues" evidence="11">
    <location>
        <begin position="238"/>
        <end position="253"/>
    </location>
</feature>
<feature type="compositionally biased region" description="Polar residues" evidence="11">
    <location>
        <begin position="308"/>
        <end position="333"/>
    </location>
</feature>
<dbReference type="InterPro" id="IPR050234">
    <property type="entry name" value="Nuclear_hormone_rcpt_NR1"/>
</dbReference>
<dbReference type="OMA" id="SMYETIC"/>
<feature type="domain" description="Nuclear receptor" evidence="12">
    <location>
        <begin position="46"/>
        <end position="120"/>
    </location>
</feature>
<feature type="domain" description="NR LBD" evidence="13">
    <location>
        <begin position="407"/>
        <end position="644"/>
    </location>
</feature>
<dbReference type="HOGENOM" id="CLU_007368_2_4_1"/>
<evidence type="ECO:0000256" key="3">
    <source>
        <dbReference type="ARBA" id="ARBA00022771"/>
    </source>
</evidence>
<feature type="compositionally biased region" description="Basic and acidic residues" evidence="11">
    <location>
        <begin position="335"/>
        <end position="349"/>
    </location>
</feature>
<dbReference type="GeneID" id="778733"/>
<organism evidence="14">
    <name type="scientific">Ciona intestinalis</name>
    <name type="common">Transparent sea squirt</name>
    <name type="synonym">Ascidia intestinalis</name>
    <dbReference type="NCBI Taxonomy" id="7719"/>
    <lineage>
        <taxon>Eukaryota</taxon>
        <taxon>Metazoa</taxon>
        <taxon>Chordata</taxon>
        <taxon>Tunicata</taxon>
        <taxon>Ascidiacea</taxon>
        <taxon>Phlebobranchia</taxon>
        <taxon>Cionidae</taxon>
        <taxon>Ciona</taxon>
    </lineage>
</organism>
<dbReference type="Gene3D" id="1.10.565.10">
    <property type="entry name" value="Retinoid X Receptor"/>
    <property type="match status" value="1"/>
</dbReference>
<dbReference type="PANTHER" id="PTHR24082:SF497">
    <property type="entry name" value="PEROXISOME PROLIFERATOR-ACTIVATED RECEPTOR GAMMA-LIKE"/>
    <property type="match status" value="1"/>
</dbReference>
<evidence type="ECO:0000259" key="13">
    <source>
        <dbReference type="PROSITE" id="PS51843"/>
    </source>
</evidence>
<dbReference type="InterPro" id="IPR013088">
    <property type="entry name" value="Znf_NHR/GATA"/>
</dbReference>
<accession>A0A1W2VNN7</accession>
<dbReference type="OrthoDB" id="7634782at2759"/>
<dbReference type="PRINTS" id="PR00546">
    <property type="entry name" value="THYROIDHORMR"/>
</dbReference>
<evidence type="ECO:0000256" key="4">
    <source>
        <dbReference type="ARBA" id="ARBA00022833"/>
    </source>
</evidence>
<dbReference type="SUPFAM" id="SSF57716">
    <property type="entry name" value="Glucocorticoid receptor-like (DNA-binding domain)"/>
    <property type="match status" value="1"/>
</dbReference>
<dbReference type="EMBL" id="AB210646">
    <property type="protein sequence ID" value="BAE06651.1"/>
    <property type="molecule type" value="mRNA"/>
</dbReference>
<dbReference type="CTD" id="778733"/>
<evidence type="ECO:0000256" key="11">
    <source>
        <dbReference type="SAM" id="MobiDB-lite"/>
    </source>
</evidence>
<dbReference type="EMBL" id="EAAA01002712">
    <property type="status" value="NOT_ANNOTATED_CDS"/>
    <property type="molecule type" value="Genomic_DNA"/>
</dbReference>
<dbReference type="STRING" id="7719.ENSCINP00000024308"/>
<evidence type="ECO:0000313" key="14">
    <source>
        <dbReference type="EMBL" id="BAE06651.1"/>
    </source>
</evidence>
<evidence type="ECO:0000256" key="9">
    <source>
        <dbReference type="ARBA" id="ARBA00023242"/>
    </source>
</evidence>
<evidence type="ECO:0000256" key="7">
    <source>
        <dbReference type="ARBA" id="ARBA00023163"/>
    </source>
</evidence>
<dbReference type="Ensembl" id="ENSCINT00000024554.2">
    <property type="protein sequence ID" value="ENSCINP00000024308.2"/>
    <property type="gene ID" value="ENSCING00000013188.2"/>
</dbReference>
<evidence type="ECO:0000256" key="6">
    <source>
        <dbReference type="ARBA" id="ARBA00023125"/>
    </source>
</evidence>
<comment type="subcellular location">
    <subcellularLocation>
        <location evidence="10">Nucleus</location>
    </subcellularLocation>
</comment>
<dbReference type="GO" id="GO:0030154">
    <property type="term" value="P:cell differentiation"/>
    <property type="evidence" value="ECO:0000318"/>
    <property type="project" value="GO_Central"/>
</dbReference>
<dbReference type="GO" id="GO:0008270">
    <property type="term" value="F:zinc ion binding"/>
    <property type="evidence" value="ECO:0007669"/>
    <property type="project" value="UniProtKB-KW"/>
</dbReference>
<evidence type="ECO:0000256" key="10">
    <source>
        <dbReference type="RuleBase" id="RU004334"/>
    </source>
</evidence>
<dbReference type="PRINTS" id="PR00047">
    <property type="entry name" value="STROIDFINGER"/>
</dbReference>
<dbReference type="GO" id="GO:0045944">
    <property type="term" value="P:positive regulation of transcription by RNA polymerase II"/>
    <property type="evidence" value="ECO:0000318"/>
    <property type="project" value="GO_Central"/>
</dbReference>
<evidence type="ECO:0000313" key="16">
    <source>
        <dbReference type="Proteomes" id="UP000008144"/>
    </source>
</evidence>
<dbReference type="Proteomes" id="UP000008144">
    <property type="component" value="Chromosome 8"/>
</dbReference>
<evidence type="ECO:0000256" key="1">
    <source>
        <dbReference type="ARBA" id="ARBA00008092"/>
    </source>
</evidence>
<evidence type="ECO:0000313" key="15">
    <source>
        <dbReference type="Ensembl" id="ENSCINP00000024308.2"/>
    </source>
</evidence>
<feature type="compositionally biased region" description="Polar residues" evidence="11">
    <location>
        <begin position="263"/>
        <end position="278"/>
    </location>
</feature>
<gene>
    <name evidence="14" type="primary">Ci-PPAR</name>
    <name evidence="15" type="synonym">ppar</name>
</gene>
<dbReference type="RefSeq" id="NP_001071801.1">
    <property type="nucleotide sequence ID" value="NM_001078333.1"/>
</dbReference>
<accession>Q4H2X6</accession>
<reference evidence="15" key="6">
    <citation type="submission" date="2025-05" db="UniProtKB">
        <authorList>
            <consortium name="Ensembl"/>
        </authorList>
    </citation>
    <scope>IDENTIFICATION</scope>
</reference>
<proteinExistence type="evidence at transcript level"/>
<dbReference type="KEGG" id="cin:778733"/>
<comment type="similarity">
    <text evidence="1">Belongs to the nuclear hormone receptor family. NR1 subfamily.</text>
</comment>
<dbReference type="InterPro" id="IPR035500">
    <property type="entry name" value="NHR-like_dom_sf"/>
</dbReference>
<keyword evidence="6 10" id="KW-0238">DNA-binding</keyword>
<dbReference type="PRINTS" id="PR00398">
    <property type="entry name" value="STRDHORMONER"/>
</dbReference>
<evidence type="ECO:0000256" key="8">
    <source>
        <dbReference type="ARBA" id="ARBA00023170"/>
    </source>
</evidence>
<dbReference type="GO" id="GO:0000978">
    <property type="term" value="F:RNA polymerase II cis-regulatory region sequence-specific DNA binding"/>
    <property type="evidence" value="ECO:0000318"/>
    <property type="project" value="GO_Central"/>
</dbReference>